<name>A0A344TGC9_9BACT</name>
<feature type="transmembrane region" description="Helical" evidence="1">
    <location>
        <begin position="7"/>
        <end position="26"/>
    </location>
</feature>
<keyword evidence="1" id="KW-0812">Transmembrane</keyword>
<organism evidence="2 3">
    <name type="scientific">Runella rosea</name>
    <dbReference type="NCBI Taxonomy" id="2259595"/>
    <lineage>
        <taxon>Bacteria</taxon>
        <taxon>Pseudomonadati</taxon>
        <taxon>Bacteroidota</taxon>
        <taxon>Cytophagia</taxon>
        <taxon>Cytophagales</taxon>
        <taxon>Spirosomataceae</taxon>
        <taxon>Runella</taxon>
    </lineage>
</organism>
<dbReference type="OrthoDB" id="933657at2"/>
<evidence type="ECO:0000256" key="1">
    <source>
        <dbReference type="SAM" id="Phobius"/>
    </source>
</evidence>
<dbReference type="EMBL" id="CP030850">
    <property type="protein sequence ID" value="AXE17700.1"/>
    <property type="molecule type" value="Genomic_DNA"/>
</dbReference>
<dbReference type="RefSeq" id="WP_114066485.1">
    <property type="nucleotide sequence ID" value="NZ_CP030850.1"/>
</dbReference>
<proteinExistence type="predicted"/>
<dbReference type="AlphaFoldDB" id="A0A344TGC9"/>
<protein>
    <submittedName>
        <fullName evidence="2">Uncharacterized protein</fullName>
    </submittedName>
</protein>
<gene>
    <name evidence="2" type="ORF">DR864_08100</name>
</gene>
<reference evidence="2 3" key="1">
    <citation type="submission" date="2018-07" db="EMBL/GenBank/DDBJ databases">
        <title>Genome sequencing of Runella.</title>
        <authorList>
            <person name="Baek M.-G."/>
            <person name="Yi H."/>
        </authorList>
    </citation>
    <scope>NUCLEOTIDE SEQUENCE [LARGE SCALE GENOMIC DNA]</scope>
    <source>
        <strain evidence="2 3">HYN0085</strain>
    </source>
</reference>
<evidence type="ECO:0000313" key="3">
    <source>
        <dbReference type="Proteomes" id="UP000251993"/>
    </source>
</evidence>
<evidence type="ECO:0000313" key="2">
    <source>
        <dbReference type="EMBL" id="AXE17700.1"/>
    </source>
</evidence>
<keyword evidence="1" id="KW-0472">Membrane</keyword>
<keyword evidence="1" id="KW-1133">Transmembrane helix</keyword>
<keyword evidence="3" id="KW-1185">Reference proteome</keyword>
<dbReference type="Proteomes" id="UP000251993">
    <property type="component" value="Chromosome"/>
</dbReference>
<accession>A0A344TGC9</accession>
<sequence>MRKIVKGLGIFVGLVAVIGLTAFAFLNEKRPVAPPSAQADSLAKKMLVAVNKSAWDSTHIVTWKYGGGHTYVWDKNNNFVFVNWGDYRVLLNLQTWEKGRAFKGTEEVKGPDLDVVRGKAWAYFCNDSFWLIAPFKVFDEGTTRSLVPNQNGTNDLLVSYASGGVTPGDAYLWKLDTNGLPLSYKMWVKVLPVGGVLATWEGWSKQPSGVMLPSFHQLGPLKLPIEDLRTGRSLTETGVSGSIFDPIR</sequence>
<dbReference type="KEGG" id="run:DR864_08100"/>